<organism evidence="1 2">
    <name type="scientific">Lactococcus lactis</name>
    <dbReference type="NCBI Taxonomy" id="1358"/>
    <lineage>
        <taxon>Bacteria</taxon>
        <taxon>Bacillati</taxon>
        <taxon>Bacillota</taxon>
        <taxon>Bacilli</taxon>
        <taxon>Lactobacillales</taxon>
        <taxon>Streptococcaceae</taxon>
        <taxon>Lactococcus</taxon>
    </lineage>
</organism>
<gene>
    <name evidence="1" type="ORF">FNJ53_11430</name>
</gene>
<proteinExistence type="predicted"/>
<name>A0A552Z019_9LACT</name>
<dbReference type="AlphaFoldDB" id="A0A552Z019"/>
<evidence type="ECO:0000313" key="2">
    <source>
        <dbReference type="Proteomes" id="UP000317167"/>
    </source>
</evidence>
<sequence>MGLASLVLDIPGNVEIIKNSMMRWQKARVSRMNFSEITKKGNDFSGNRWKIIDEDGELLDNAQGYGFKSPYNAQKVIDYMNGRKK</sequence>
<dbReference type="Proteomes" id="UP000317167">
    <property type="component" value="Unassembled WGS sequence"/>
</dbReference>
<accession>A0A552Z019</accession>
<evidence type="ECO:0000313" key="1">
    <source>
        <dbReference type="EMBL" id="TRW72503.1"/>
    </source>
</evidence>
<dbReference type="EMBL" id="VJWV01000013">
    <property type="protein sequence ID" value="TRW72503.1"/>
    <property type="molecule type" value="Genomic_DNA"/>
</dbReference>
<dbReference type="RefSeq" id="WP_143459701.1">
    <property type="nucleotide sequence ID" value="NZ_VJWV01000013.1"/>
</dbReference>
<protein>
    <submittedName>
        <fullName evidence="1">Uncharacterized protein</fullName>
    </submittedName>
</protein>
<comment type="caution">
    <text evidence="1">The sequence shown here is derived from an EMBL/GenBank/DDBJ whole genome shotgun (WGS) entry which is preliminary data.</text>
</comment>
<reference evidence="1 2" key="1">
    <citation type="submission" date="2019-07" db="EMBL/GenBank/DDBJ databases">
        <title>Draft genome of 7 Lactococcus lactis strains isolated from an artisanal cheese production.</title>
        <authorList>
            <person name="Biolcati F."/>
            <person name="Bottero M.T."/>
            <person name="Dalmasso A."/>
            <person name="Mcauliffe O."/>
        </authorList>
    </citation>
    <scope>NUCLEOTIDE SEQUENCE [LARGE SCALE GENOMIC DNA]</scope>
    <source>
        <strain evidence="1 2">MRS45.2</strain>
    </source>
</reference>